<accession>E7RUP6</accession>
<dbReference type="InterPro" id="IPR029039">
    <property type="entry name" value="Flavoprotein-like_sf"/>
</dbReference>
<dbReference type="InterPro" id="IPR051545">
    <property type="entry name" value="NAD(P)H_dehydrogenase_qn"/>
</dbReference>
<dbReference type="RefSeq" id="WP_005671999.1">
    <property type="nucleotide sequence ID" value="NZ_CP146288.1"/>
</dbReference>
<dbReference type="GO" id="GO:0003955">
    <property type="term" value="F:NAD(P)H dehydrogenase (quinone) activity"/>
    <property type="evidence" value="ECO:0007669"/>
    <property type="project" value="TreeGrafter"/>
</dbReference>
<evidence type="ECO:0000256" key="1">
    <source>
        <dbReference type="ARBA" id="ARBA00006252"/>
    </source>
</evidence>
<reference evidence="4 5" key="1">
    <citation type="submission" date="2010-12" db="EMBL/GenBank/DDBJ databases">
        <authorList>
            <person name="Muzny D."/>
            <person name="Qin X."/>
            <person name="Deng J."/>
            <person name="Jiang H."/>
            <person name="Liu Y."/>
            <person name="Qu J."/>
            <person name="Song X.-Z."/>
            <person name="Zhang L."/>
            <person name="Thornton R."/>
            <person name="Coyle M."/>
            <person name="Francisco L."/>
            <person name="Jackson L."/>
            <person name="Javaid M."/>
            <person name="Korchina V."/>
            <person name="Kovar C."/>
            <person name="Mata R."/>
            <person name="Mathew T."/>
            <person name="Ngo R."/>
            <person name="Nguyen L."/>
            <person name="Nguyen N."/>
            <person name="Okwuonu G."/>
            <person name="Ongeri F."/>
            <person name="Pham C."/>
            <person name="Simmons D."/>
            <person name="Wilczek-Boney K."/>
            <person name="Hale W."/>
            <person name="Jakkamsetti A."/>
            <person name="Pham P."/>
            <person name="Ruth R."/>
            <person name="San Lucas F."/>
            <person name="Warren J."/>
            <person name="Zhang J."/>
            <person name="Zhao Z."/>
            <person name="Zhou C."/>
            <person name="Zhu D."/>
            <person name="Lee S."/>
            <person name="Bess C."/>
            <person name="Blankenburg K."/>
            <person name="Forbes L."/>
            <person name="Fu Q."/>
            <person name="Gubbala S."/>
            <person name="Hirani K."/>
            <person name="Jayaseelan J.C."/>
            <person name="Lara F."/>
            <person name="Munidasa M."/>
            <person name="Palculict T."/>
            <person name="Patil S."/>
            <person name="Pu L.-L."/>
            <person name="Saada N."/>
            <person name="Tang L."/>
            <person name="Weissenberger G."/>
            <person name="Zhu Y."/>
            <person name="Hemphill L."/>
            <person name="Shang Y."/>
            <person name="Youmans B."/>
            <person name="Ayvaz T."/>
            <person name="Ross M."/>
            <person name="Santibanez J."/>
            <person name="Aqrawi P."/>
            <person name="Gross S."/>
            <person name="Joshi V."/>
            <person name="Fowler G."/>
            <person name="Nazareth L."/>
            <person name="Reid J."/>
            <person name="Worley K."/>
            <person name="Petrosino J."/>
            <person name="Highlander S."/>
            <person name="Gibbs R."/>
        </authorList>
    </citation>
    <scope>NUCLEOTIDE SEQUENCE [LARGE SCALE GENOMIC DNA]</scope>
    <source>
        <strain evidence="4 5">ATCC 51599</strain>
    </source>
</reference>
<feature type="domain" description="Flavodoxin-like fold" evidence="3">
    <location>
        <begin position="3"/>
        <end position="138"/>
    </location>
</feature>
<gene>
    <name evidence="4" type="ORF">HMPREF0551_0212</name>
</gene>
<sequence length="191" mass="21725">MSKTTIIYAHPYEKSFNHAILERVQALLDAKGQAYQLIDLYADGFNPVFTKEELALFAEGKALDPLVLQYQEALKESNRLIFIFPIWWANMPAIVKGFIDKVFLRTFAYMENRAGLLEGRLDIDEALVISTSAAPTLYLKSVCGNFITKAMLGHTMKGVGARRRRWVNCGKANLITDEKRRAFLEDLGRYI</sequence>
<dbReference type="PANTHER" id="PTHR10204:SF34">
    <property type="entry name" value="NAD(P)H DEHYDROGENASE [QUINONE] 1 ISOFORM 1"/>
    <property type="match status" value="1"/>
</dbReference>
<name>E7RUP6_9BURK</name>
<dbReference type="Gene3D" id="3.40.50.360">
    <property type="match status" value="1"/>
</dbReference>
<keyword evidence="2" id="KW-0560">Oxidoreductase</keyword>
<comment type="similarity">
    <text evidence="1">Belongs to the NAD(P)H dehydrogenase (quinone) family.</text>
</comment>
<proteinExistence type="inferred from homology"/>
<dbReference type="Proteomes" id="UP000011021">
    <property type="component" value="Unassembled WGS sequence"/>
</dbReference>
<evidence type="ECO:0000256" key="2">
    <source>
        <dbReference type="ARBA" id="ARBA00023002"/>
    </source>
</evidence>
<organism evidence="4 5">
    <name type="scientific">Lautropia mirabilis ATCC 51599</name>
    <dbReference type="NCBI Taxonomy" id="887898"/>
    <lineage>
        <taxon>Bacteria</taxon>
        <taxon>Pseudomonadati</taxon>
        <taxon>Pseudomonadota</taxon>
        <taxon>Betaproteobacteria</taxon>
        <taxon>Burkholderiales</taxon>
        <taxon>Burkholderiaceae</taxon>
        <taxon>Lautropia</taxon>
    </lineage>
</organism>
<dbReference type="STRING" id="887898.HMPREF0551_0212"/>
<dbReference type="SUPFAM" id="SSF52218">
    <property type="entry name" value="Flavoproteins"/>
    <property type="match status" value="1"/>
</dbReference>
<dbReference type="GO" id="GO:0005829">
    <property type="term" value="C:cytosol"/>
    <property type="evidence" value="ECO:0007669"/>
    <property type="project" value="TreeGrafter"/>
</dbReference>
<dbReference type="PANTHER" id="PTHR10204">
    <property type="entry name" value="NAD P H OXIDOREDUCTASE-RELATED"/>
    <property type="match status" value="1"/>
</dbReference>
<dbReference type="EMBL" id="AEQP01000001">
    <property type="protein sequence ID" value="EFV96029.1"/>
    <property type="molecule type" value="Genomic_DNA"/>
</dbReference>
<dbReference type="Pfam" id="PF02525">
    <property type="entry name" value="Flavodoxin_2"/>
    <property type="match status" value="1"/>
</dbReference>
<evidence type="ECO:0000313" key="5">
    <source>
        <dbReference type="Proteomes" id="UP000011021"/>
    </source>
</evidence>
<evidence type="ECO:0000259" key="3">
    <source>
        <dbReference type="Pfam" id="PF02525"/>
    </source>
</evidence>
<protein>
    <submittedName>
        <fullName evidence="4">Flavodoxin-like protein</fullName>
    </submittedName>
</protein>
<dbReference type="HOGENOM" id="CLU_058643_1_0_4"/>
<evidence type="ECO:0000313" key="4">
    <source>
        <dbReference type="EMBL" id="EFV96029.1"/>
    </source>
</evidence>
<keyword evidence="5" id="KW-1185">Reference proteome</keyword>
<comment type="caution">
    <text evidence="4">The sequence shown here is derived from an EMBL/GenBank/DDBJ whole genome shotgun (WGS) entry which is preliminary data.</text>
</comment>
<dbReference type="eggNOG" id="COG2249">
    <property type="taxonomic scope" value="Bacteria"/>
</dbReference>
<dbReference type="InterPro" id="IPR003680">
    <property type="entry name" value="Flavodoxin_fold"/>
</dbReference>
<dbReference type="AlphaFoldDB" id="E7RUP6"/>